<sequence>MKVRHLKPSSMYRSYARSLTRHGWTHDTSITRLSDQAMEHLHAMNDILRTVGESPTFTFENSFRMLQTSLGAENG</sequence>
<proteinExistence type="predicted"/>
<dbReference type="Proteomes" id="UP000320799">
    <property type="component" value="Segment"/>
</dbReference>
<evidence type="ECO:0000313" key="1">
    <source>
        <dbReference type="EMBL" id="QDH83649.1"/>
    </source>
</evidence>
<accession>A0A514CT39</accession>
<dbReference type="GeneID" id="56136162"/>
<organism evidence="1 2">
    <name type="scientific">Achromobacter phage Motura</name>
    <dbReference type="NCBI Taxonomy" id="2591403"/>
    <lineage>
        <taxon>Viruses</taxon>
        <taxon>Duplodnaviria</taxon>
        <taxon>Heunggongvirae</taxon>
        <taxon>Uroviricota</taxon>
        <taxon>Caudoviricetes</taxon>
        <taxon>Moturavirus</taxon>
        <taxon>Moturavirus motura</taxon>
    </lineage>
</organism>
<dbReference type="KEGG" id="vg:56136162"/>
<dbReference type="EMBL" id="MN094788">
    <property type="protein sequence ID" value="QDH83649.1"/>
    <property type="molecule type" value="Genomic_DNA"/>
</dbReference>
<dbReference type="RefSeq" id="YP_009903886.1">
    <property type="nucleotide sequence ID" value="NC_049849.1"/>
</dbReference>
<keyword evidence="2" id="KW-1185">Reference proteome</keyword>
<evidence type="ECO:0000313" key="2">
    <source>
        <dbReference type="Proteomes" id="UP000320799"/>
    </source>
</evidence>
<name>A0A514CT39_9CAUD</name>
<reference evidence="1 2" key="1">
    <citation type="submission" date="2019-06" db="EMBL/GenBank/DDBJ databases">
        <authorList>
            <person name="Kincaid V.D."/>
            <person name="Fuller A."/>
            <person name="Hodges K."/>
            <person name="Bansal M."/>
            <person name="Essig J."/>
            <person name="Johnson A."/>
        </authorList>
    </citation>
    <scope>NUCLEOTIDE SEQUENCE [LARGE SCALE GENOMIC DNA]</scope>
</reference>
<protein>
    <submittedName>
        <fullName evidence="1">Uncharacterized protein</fullName>
    </submittedName>
</protein>